<evidence type="ECO:0000259" key="3">
    <source>
        <dbReference type="Pfam" id="PF13538"/>
    </source>
</evidence>
<dbReference type="InterPro" id="IPR050534">
    <property type="entry name" value="Coronavir_polyprotein_1ab"/>
</dbReference>
<name>A0A227KQC3_9BURK</name>
<dbReference type="GO" id="GO:0017116">
    <property type="term" value="F:single-stranded DNA helicase activity"/>
    <property type="evidence" value="ECO:0007669"/>
    <property type="project" value="TreeGrafter"/>
</dbReference>
<dbReference type="GO" id="GO:0005524">
    <property type="term" value="F:ATP binding"/>
    <property type="evidence" value="ECO:0007669"/>
    <property type="project" value="UniProtKB-KW"/>
</dbReference>
<proteinExistence type="predicted"/>
<dbReference type="InterPro" id="IPR027417">
    <property type="entry name" value="P-loop_NTPase"/>
</dbReference>
<dbReference type="GeneID" id="78362923"/>
<dbReference type="PANTHER" id="PTHR43788">
    <property type="entry name" value="DNA2/NAM7 HELICASE FAMILY MEMBER"/>
    <property type="match status" value="1"/>
</dbReference>
<dbReference type="AlphaFoldDB" id="A0A227KQC3"/>
<dbReference type="RefSeq" id="WP_066595499.1">
    <property type="nucleotide sequence ID" value="NZ_CAJTBZ010000001.1"/>
</dbReference>
<dbReference type="CDD" id="cd17933">
    <property type="entry name" value="DEXSc_RecD-like"/>
    <property type="match status" value="1"/>
</dbReference>
<dbReference type="Gene3D" id="2.30.30.940">
    <property type="match status" value="1"/>
</dbReference>
<dbReference type="Proteomes" id="UP000214610">
    <property type="component" value="Unassembled WGS sequence"/>
</dbReference>
<comment type="caution">
    <text evidence="4">The sequence shown here is derived from an EMBL/GenBank/DDBJ whole genome shotgun (WGS) entry which is preliminary data.</text>
</comment>
<dbReference type="CDD" id="cd18809">
    <property type="entry name" value="SF1_C_RecD"/>
    <property type="match status" value="1"/>
</dbReference>
<dbReference type="GO" id="GO:0009338">
    <property type="term" value="C:exodeoxyribonuclease V complex"/>
    <property type="evidence" value="ECO:0007669"/>
    <property type="project" value="TreeGrafter"/>
</dbReference>
<evidence type="ECO:0000256" key="2">
    <source>
        <dbReference type="ARBA" id="ARBA00022840"/>
    </source>
</evidence>
<keyword evidence="2" id="KW-0067">ATP-binding</keyword>
<dbReference type="Gene3D" id="3.40.50.300">
    <property type="entry name" value="P-loop containing nucleotide triphosphate hydrolases"/>
    <property type="match status" value="2"/>
</dbReference>
<dbReference type="GO" id="GO:0006310">
    <property type="term" value="P:DNA recombination"/>
    <property type="evidence" value="ECO:0007669"/>
    <property type="project" value="TreeGrafter"/>
</dbReference>
<organism evidence="4 5">
    <name type="scientific">Turicimonas muris</name>
    <dbReference type="NCBI Taxonomy" id="1796652"/>
    <lineage>
        <taxon>Bacteria</taxon>
        <taxon>Pseudomonadati</taxon>
        <taxon>Pseudomonadota</taxon>
        <taxon>Betaproteobacteria</taxon>
        <taxon>Burkholderiales</taxon>
        <taxon>Sutterellaceae</taxon>
        <taxon>Turicimonas</taxon>
    </lineage>
</organism>
<gene>
    <name evidence="4" type="ORF">ADH67_00095</name>
</gene>
<sequence>MQNDWTPEKAALQGIKNALYRVAVRKNPSKDATLLKDTLEKFLQLWKMEEEKGGVCVALSPTQEKELGVQIMEDFGLAYNVSGYSGNPHRNFGIPAIPFLIDRSEKKQTRLYSHTNFFHEALLGRKLIQLASRKVEIRPESKKLADYFKSQDIYDRPNKEQLQAIQKALSNNLSIISGGPGTGKTSSVVRILEALLEGQPEAKIYVTAPTGKAKSRLIESLIERPKIFPNVGRAYKDNRLLANTIHMWLSSPTDEGRRPDETHCLECDILVIDEASMIDSEIAFNLFNVIDTKKTRVIVLGDMYQLAAVGPGAVYADISSPDNALKGILTELKESHRFKGSSGIGSLSKLINQNTADEENQISEILSLLNNHGPLIQKNGKAGSATTEDIFLSTDLKLNPKTALTSEAEKWIAENMGRYAEAVQDILLSENGAEEKELENLWHVLNSFKPIAAVRKGPMSVQAVNNYCQKLLLSRLHCPDNSSEFYPGKVIIVRKNDLSLGVSNGDIAIIFEDKEIPGQWNAYIGDTKKILKAQLLPEYDVGFCITVHQSQGSGYDNIGVFMPFIEGDNAENTQAIGLATRELLYTAVTRAKTSCWIFSSIEVLSRSIRTRTKRNGGLAYRLKEFSITAPKPPVTENLLLDL</sequence>
<evidence type="ECO:0000313" key="5">
    <source>
        <dbReference type="Proteomes" id="UP000214610"/>
    </source>
</evidence>
<protein>
    <recommendedName>
        <fullName evidence="3">UvrD-like helicase C-terminal domain-containing protein</fullName>
    </recommendedName>
</protein>
<evidence type="ECO:0000313" key="4">
    <source>
        <dbReference type="EMBL" id="OXE50746.1"/>
    </source>
</evidence>
<keyword evidence="5" id="KW-1185">Reference proteome</keyword>
<feature type="domain" description="UvrD-like helicase C-terminal" evidence="3">
    <location>
        <begin position="543"/>
        <end position="597"/>
    </location>
</feature>
<dbReference type="Pfam" id="PF13245">
    <property type="entry name" value="AAA_19"/>
    <property type="match status" value="1"/>
</dbReference>
<reference evidence="5" key="1">
    <citation type="submission" date="2017-05" db="EMBL/GenBank/DDBJ databases">
        <title>Improved OligoMM genomes.</title>
        <authorList>
            <person name="Garzetti D."/>
        </authorList>
    </citation>
    <scope>NUCLEOTIDE SEQUENCE [LARGE SCALE GENOMIC DNA]</scope>
    <source>
        <strain evidence="5">YL45</strain>
    </source>
</reference>
<dbReference type="SUPFAM" id="SSF52540">
    <property type="entry name" value="P-loop containing nucleoside triphosphate hydrolases"/>
    <property type="match status" value="2"/>
</dbReference>
<accession>A0A227KQC3</accession>
<keyword evidence="1" id="KW-0547">Nucleotide-binding</keyword>
<evidence type="ECO:0000256" key="1">
    <source>
        <dbReference type="ARBA" id="ARBA00022741"/>
    </source>
</evidence>
<dbReference type="InterPro" id="IPR027785">
    <property type="entry name" value="UvrD-like_helicase_C"/>
</dbReference>
<dbReference type="PANTHER" id="PTHR43788:SF6">
    <property type="entry name" value="DNA HELICASE B"/>
    <property type="match status" value="1"/>
</dbReference>
<dbReference type="Pfam" id="PF13538">
    <property type="entry name" value="UvrD_C_2"/>
    <property type="match status" value="1"/>
</dbReference>
<dbReference type="EMBL" id="NHMP01000001">
    <property type="protein sequence ID" value="OXE50746.1"/>
    <property type="molecule type" value="Genomic_DNA"/>
</dbReference>